<dbReference type="CDD" id="cd21159">
    <property type="entry name" value="XendoU"/>
    <property type="match status" value="1"/>
</dbReference>
<comment type="cofactor">
    <cofactor evidence="1 12">
        <name>Mn(2+)</name>
        <dbReference type="ChEBI" id="CHEBI:29035"/>
    </cofactor>
</comment>
<evidence type="ECO:0000313" key="16">
    <source>
        <dbReference type="Proteomes" id="UP001519460"/>
    </source>
</evidence>
<keyword evidence="9" id="KW-1015">Disulfide bond</keyword>
<dbReference type="SUPFAM" id="SSF90188">
    <property type="entry name" value="Somatomedin B domain"/>
    <property type="match status" value="1"/>
</dbReference>
<reference evidence="15 16" key="1">
    <citation type="journal article" date="2023" name="Sci. Data">
        <title>Genome assembly of the Korean intertidal mud-creeper Batillaria attramentaria.</title>
        <authorList>
            <person name="Patra A.K."/>
            <person name="Ho P.T."/>
            <person name="Jun S."/>
            <person name="Lee S.J."/>
            <person name="Kim Y."/>
            <person name="Won Y.J."/>
        </authorList>
    </citation>
    <scope>NUCLEOTIDE SEQUENCE [LARGE SCALE GENOMIC DNA]</scope>
    <source>
        <strain evidence="15">Wonlab-2016</strain>
    </source>
</reference>
<dbReference type="Pfam" id="PF09412">
    <property type="entry name" value="XendoU"/>
    <property type="match status" value="1"/>
</dbReference>
<feature type="chain" id="PRO_5044528199" description="Uridylate-specific endoribonuclease" evidence="12">
    <location>
        <begin position="19"/>
        <end position="335"/>
    </location>
</feature>
<evidence type="ECO:0000259" key="14">
    <source>
        <dbReference type="PROSITE" id="PS51959"/>
    </source>
</evidence>
<keyword evidence="11" id="KW-0456">Lyase</keyword>
<comment type="catalytic activity">
    <reaction evidence="12">
        <text>ribonucleotidyl-uridine-RNA = a 5'-end dephospho-uridine-RNA + a 3'-end 2',3'-cyclophospho-ribonucleotide-RNA</text>
        <dbReference type="Rhea" id="RHEA:67792"/>
        <dbReference type="Rhea" id="RHEA-COMP:10464"/>
        <dbReference type="Rhea" id="RHEA-COMP:17354"/>
        <dbReference type="Rhea" id="RHEA-COMP:17356"/>
        <dbReference type="ChEBI" id="CHEBI:83064"/>
        <dbReference type="ChEBI" id="CHEBI:173117"/>
        <dbReference type="ChEBI" id="CHEBI:173224"/>
    </reaction>
</comment>
<comment type="subunit">
    <text evidence="3 12">Monomer.</text>
</comment>
<evidence type="ECO:0000256" key="10">
    <source>
        <dbReference type="ARBA" id="ARBA00023211"/>
    </source>
</evidence>
<dbReference type="GO" id="GO:0004521">
    <property type="term" value="F:RNA endonuclease activity"/>
    <property type="evidence" value="ECO:0007669"/>
    <property type="project" value="UniProtKB-UniRule"/>
</dbReference>
<keyword evidence="10 12" id="KW-0464">Manganese</keyword>
<dbReference type="SMART" id="SM00201">
    <property type="entry name" value="SO"/>
    <property type="match status" value="1"/>
</dbReference>
<dbReference type="InterPro" id="IPR037227">
    <property type="entry name" value="EndoU-like"/>
</dbReference>
<evidence type="ECO:0000256" key="2">
    <source>
        <dbReference type="ARBA" id="ARBA00010168"/>
    </source>
</evidence>
<dbReference type="PROSITE" id="PS50958">
    <property type="entry name" value="SMB_2"/>
    <property type="match status" value="1"/>
</dbReference>
<comment type="caution">
    <text evidence="15">The sequence shown here is derived from an EMBL/GenBank/DDBJ whole genome shotgun (WGS) entry which is preliminary data.</text>
</comment>
<feature type="domain" description="EndoU" evidence="14">
    <location>
        <begin position="75"/>
        <end position="335"/>
    </location>
</feature>
<keyword evidence="8 12" id="KW-0694">RNA-binding</keyword>
<evidence type="ECO:0000313" key="15">
    <source>
        <dbReference type="EMBL" id="KAK7487329.1"/>
    </source>
</evidence>
<protein>
    <recommendedName>
        <fullName evidence="12">Uridylate-specific endoribonuclease</fullName>
        <ecNumber evidence="12">4.6.1.-</ecNumber>
    </recommendedName>
</protein>
<evidence type="ECO:0000259" key="13">
    <source>
        <dbReference type="PROSITE" id="PS50958"/>
    </source>
</evidence>
<dbReference type="PANTHER" id="PTHR12439">
    <property type="entry name" value="PLACENTAL PROTEIN 11-RELATED"/>
    <property type="match status" value="1"/>
</dbReference>
<evidence type="ECO:0000256" key="5">
    <source>
        <dbReference type="ARBA" id="ARBA00022723"/>
    </source>
</evidence>
<evidence type="ECO:0000256" key="9">
    <source>
        <dbReference type="ARBA" id="ARBA00023157"/>
    </source>
</evidence>
<dbReference type="EC" id="4.6.1.-" evidence="12"/>
<dbReference type="InterPro" id="IPR018998">
    <property type="entry name" value="EndoU_C"/>
</dbReference>
<dbReference type="PROSITE" id="PS00524">
    <property type="entry name" value="SMB_1"/>
    <property type="match status" value="1"/>
</dbReference>
<gene>
    <name evidence="15" type="ORF">BaRGS_00021418</name>
</gene>
<evidence type="ECO:0000256" key="6">
    <source>
        <dbReference type="ARBA" id="ARBA00022759"/>
    </source>
</evidence>
<comment type="similarity">
    <text evidence="2 12">Belongs to the ENDOU family.</text>
</comment>
<dbReference type="SUPFAM" id="SSF142877">
    <property type="entry name" value="EndoU-like"/>
    <property type="match status" value="1"/>
</dbReference>
<dbReference type="InterPro" id="IPR039787">
    <property type="entry name" value="ENDOU"/>
</dbReference>
<dbReference type="InterPro" id="IPR036024">
    <property type="entry name" value="Somatomedin_B-like_dom_sf"/>
</dbReference>
<dbReference type="InterPro" id="IPR001212">
    <property type="entry name" value="Somatomedin_B_dom"/>
</dbReference>
<feature type="signal peptide" evidence="12">
    <location>
        <begin position="1"/>
        <end position="18"/>
    </location>
</feature>
<keyword evidence="4 12" id="KW-0540">Nuclease</keyword>
<dbReference type="PROSITE" id="PS51959">
    <property type="entry name" value="ENDOU"/>
    <property type="match status" value="1"/>
</dbReference>
<evidence type="ECO:0000256" key="3">
    <source>
        <dbReference type="ARBA" id="ARBA00011245"/>
    </source>
</evidence>
<evidence type="ECO:0000256" key="4">
    <source>
        <dbReference type="ARBA" id="ARBA00022722"/>
    </source>
</evidence>
<name>A0ABD0KJQ5_9CAEN</name>
<keyword evidence="16" id="KW-1185">Reference proteome</keyword>
<dbReference type="Proteomes" id="UP001519460">
    <property type="component" value="Unassembled WGS sequence"/>
</dbReference>
<sequence length="335" mass="37165">MWLLLSAALLLCVGLSQEFLIAGSCDRRCGHGLDHSVTCQCNSACESHGDCCSDYGVLCLHQGTGTATGTLDITCSSSFNDVTEALWRGDVNRLSTSQYTVNYQTHVSSGNTVDRASSPFFTHLDETVLTSRATFRTFVALQNNYIPNQGQSDPLSSHDNSEINDFLSAVLSTYVMQTTFKYLQCRGIVHTEPDFRSELMRLWFTPYPRHPGGQADSSGFEHVMVGEYQSSSEVNGLHSWLAYYLKEKNHQINYYGYVERTSPNLVALNYSWNGRHKGLGSFFLGTSPEFDMALYTLCALANTGAVQLNGKYIHIQTHDISFVSGHQIASAYPSF</sequence>
<dbReference type="GO" id="GO:0003723">
    <property type="term" value="F:RNA binding"/>
    <property type="evidence" value="ECO:0007669"/>
    <property type="project" value="UniProtKB-UniRule"/>
</dbReference>
<evidence type="ECO:0000256" key="12">
    <source>
        <dbReference type="RuleBase" id="RU367085"/>
    </source>
</evidence>
<dbReference type="Pfam" id="PF01033">
    <property type="entry name" value="Somatomedin_B"/>
    <property type="match status" value="1"/>
</dbReference>
<dbReference type="AlphaFoldDB" id="A0ABD0KJQ5"/>
<keyword evidence="5 12" id="KW-0479">Metal-binding</keyword>
<evidence type="ECO:0000256" key="11">
    <source>
        <dbReference type="ARBA" id="ARBA00023239"/>
    </source>
</evidence>
<feature type="domain" description="SMB" evidence="13">
    <location>
        <begin position="21"/>
        <end position="64"/>
    </location>
</feature>
<dbReference type="PANTHER" id="PTHR12439:SF42">
    <property type="entry name" value="ENDORIBONUCLEASE-RELATED"/>
    <property type="match status" value="1"/>
</dbReference>
<dbReference type="Gene3D" id="4.10.410.20">
    <property type="match status" value="1"/>
</dbReference>
<evidence type="ECO:0000256" key="7">
    <source>
        <dbReference type="ARBA" id="ARBA00022801"/>
    </source>
</evidence>
<keyword evidence="7 12" id="KW-0378">Hydrolase</keyword>
<keyword evidence="6 12" id="KW-0255">Endonuclease</keyword>
<keyword evidence="12" id="KW-0732">Signal</keyword>
<proteinExistence type="inferred from homology"/>
<evidence type="ECO:0000256" key="1">
    <source>
        <dbReference type="ARBA" id="ARBA00001936"/>
    </source>
</evidence>
<dbReference type="GO" id="GO:0046872">
    <property type="term" value="F:metal ion binding"/>
    <property type="evidence" value="ECO:0007669"/>
    <property type="project" value="UniProtKB-UniRule"/>
</dbReference>
<dbReference type="GO" id="GO:0016787">
    <property type="term" value="F:hydrolase activity"/>
    <property type="evidence" value="ECO:0007669"/>
    <property type="project" value="UniProtKB-KW"/>
</dbReference>
<dbReference type="GO" id="GO:0016829">
    <property type="term" value="F:lyase activity"/>
    <property type="evidence" value="ECO:0007669"/>
    <property type="project" value="UniProtKB-KW"/>
</dbReference>
<dbReference type="EMBL" id="JACVVK020000166">
    <property type="protein sequence ID" value="KAK7487329.1"/>
    <property type="molecule type" value="Genomic_DNA"/>
</dbReference>
<evidence type="ECO:0000256" key="8">
    <source>
        <dbReference type="ARBA" id="ARBA00022884"/>
    </source>
</evidence>
<organism evidence="15 16">
    <name type="scientific">Batillaria attramentaria</name>
    <dbReference type="NCBI Taxonomy" id="370345"/>
    <lineage>
        <taxon>Eukaryota</taxon>
        <taxon>Metazoa</taxon>
        <taxon>Spiralia</taxon>
        <taxon>Lophotrochozoa</taxon>
        <taxon>Mollusca</taxon>
        <taxon>Gastropoda</taxon>
        <taxon>Caenogastropoda</taxon>
        <taxon>Sorbeoconcha</taxon>
        <taxon>Cerithioidea</taxon>
        <taxon>Batillariidae</taxon>
        <taxon>Batillaria</taxon>
    </lineage>
</organism>
<accession>A0ABD0KJQ5</accession>